<keyword evidence="3" id="KW-1185">Reference proteome</keyword>
<dbReference type="STRING" id="1249627.D779_0708"/>
<gene>
    <name evidence="2" type="ORF">D779_0708</name>
</gene>
<sequence length="226" mass="25164">MKSTNPIAALFGRSPFKPMQQHMRLVTDCIDRLPPLFDAAIEADGERLTEIGGEIKDLERSADALKHQIRQQLPRGLFMPVDRRDLLDLLDRQDLIADTANDIAGLLLQRPMPIPAPMRDGLRDLVATSTGACQEAMGIIDELDELVETGFRGPEANRVEQMAERLRQSGQRAETLTIGLARTLFQLEDGLEPVTVVFLYQLVQWIGQLADDAEKAGDQLVLLIAR</sequence>
<dbReference type="Pfam" id="PF01865">
    <property type="entry name" value="PhoU_div"/>
    <property type="match status" value="1"/>
</dbReference>
<evidence type="ECO:0000256" key="1">
    <source>
        <dbReference type="ARBA" id="ARBA00008591"/>
    </source>
</evidence>
<dbReference type="PANTHER" id="PTHR36536">
    <property type="entry name" value="UPF0111 PROTEIN HI_1603"/>
    <property type="match status" value="1"/>
</dbReference>
<comment type="similarity">
    <text evidence="1">Belongs to the UPF0111 family.</text>
</comment>
<dbReference type="AlphaFoldDB" id="W9W014"/>
<protein>
    <submittedName>
        <fullName evidence="2">Phosphate transport regulator</fullName>
    </submittedName>
</protein>
<dbReference type="EMBL" id="AONC01000017">
    <property type="protein sequence ID" value="EXJ15960.1"/>
    <property type="molecule type" value="Genomic_DNA"/>
</dbReference>
<dbReference type="NCBIfam" id="TIGR00153">
    <property type="entry name" value="TIGR00153 family protein"/>
    <property type="match status" value="1"/>
</dbReference>
<dbReference type="PANTHER" id="PTHR36536:SF3">
    <property type="entry name" value="UPF0111 PROTEIN HI_1603"/>
    <property type="match status" value="1"/>
</dbReference>
<dbReference type="Gene3D" id="1.20.58.220">
    <property type="entry name" value="Phosphate transport system protein phou homolog 2, domain 2"/>
    <property type="match status" value="1"/>
</dbReference>
<dbReference type="InterPro" id="IPR018445">
    <property type="entry name" value="Put_Phosphate_transp_reg"/>
</dbReference>
<reference evidence="2 3" key="1">
    <citation type="submission" date="2012-11" db="EMBL/GenBank/DDBJ databases">
        <title>Genome assembly of Thiorhodococcus sp. AK35.</title>
        <authorList>
            <person name="Nupur N."/>
            <person name="Khatri I."/>
            <person name="Subramanian S."/>
            <person name="Pinnaka A."/>
        </authorList>
    </citation>
    <scope>NUCLEOTIDE SEQUENCE [LARGE SCALE GENOMIC DNA]</scope>
    <source>
        <strain evidence="2 3">AK35</strain>
    </source>
</reference>
<dbReference type="InterPro" id="IPR002727">
    <property type="entry name" value="DUF47"/>
</dbReference>
<accession>W9W014</accession>
<proteinExistence type="inferred from homology"/>
<dbReference type="InterPro" id="IPR038078">
    <property type="entry name" value="PhoU-like_sf"/>
</dbReference>
<evidence type="ECO:0000313" key="2">
    <source>
        <dbReference type="EMBL" id="EXJ15960.1"/>
    </source>
</evidence>
<dbReference type="SUPFAM" id="SSF109755">
    <property type="entry name" value="PhoU-like"/>
    <property type="match status" value="1"/>
</dbReference>
<evidence type="ECO:0000313" key="3">
    <source>
        <dbReference type="Proteomes" id="UP000019460"/>
    </source>
</evidence>
<dbReference type="RefSeq" id="WP_043751145.1">
    <property type="nucleotide sequence ID" value="NZ_AONC01000017.1"/>
</dbReference>
<comment type="caution">
    <text evidence="2">The sequence shown here is derived from an EMBL/GenBank/DDBJ whole genome shotgun (WGS) entry which is preliminary data.</text>
</comment>
<dbReference type="eggNOG" id="COG1392">
    <property type="taxonomic scope" value="Bacteria"/>
</dbReference>
<organism evidence="2 3">
    <name type="scientific">Imhoffiella purpurea</name>
    <dbReference type="NCBI Taxonomy" id="1249627"/>
    <lineage>
        <taxon>Bacteria</taxon>
        <taxon>Pseudomonadati</taxon>
        <taxon>Pseudomonadota</taxon>
        <taxon>Gammaproteobacteria</taxon>
        <taxon>Chromatiales</taxon>
        <taxon>Chromatiaceae</taxon>
        <taxon>Imhoffiella</taxon>
    </lineage>
</organism>
<dbReference type="OrthoDB" id="9780540at2"/>
<name>W9W014_9GAMM</name>
<dbReference type="PATRIC" id="fig|1249627.3.peg.1282"/>
<dbReference type="Proteomes" id="UP000019460">
    <property type="component" value="Unassembled WGS sequence"/>
</dbReference>